<dbReference type="EMBL" id="JAZDWZ010000004">
    <property type="protein sequence ID" value="MEE3928248.1"/>
    <property type="molecule type" value="Genomic_DNA"/>
</dbReference>
<dbReference type="NCBIfam" id="TIGR01249">
    <property type="entry name" value="pro_imino_pep_1"/>
    <property type="match status" value="1"/>
</dbReference>
<dbReference type="PANTHER" id="PTHR43722:SF1">
    <property type="entry name" value="PROLINE IMINOPEPTIDASE"/>
    <property type="match status" value="1"/>
</dbReference>
<dbReference type="InterPro" id="IPR000073">
    <property type="entry name" value="AB_hydrolase_1"/>
</dbReference>
<dbReference type="RefSeq" id="WP_330500662.1">
    <property type="nucleotide sequence ID" value="NZ_JAZDWZ010000004.1"/>
</dbReference>
<keyword evidence="10" id="KW-1133">Transmembrane helix</keyword>
<dbReference type="InterPro" id="IPR029058">
    <property type="entry name" value="AB_hydrolase_fold"/>
</dbReference>
<dbReference type="Proteomes" id="UP001344817">
    <property type="component" value="Unassembled WGS sequence"/>
</dbReference>
<evidence type="ECO:0000256" key="10">
    <source>
        <dbReference type="SAM" id="Phobius"/>
    </source>
</evidence>
<comment type="similarity">
    <text evidence="3 8 9">Belongs to the peptidase S33 family.</text>
</comment>
<name>A0ABU7ML58_9BACT</name>
<proteinExistence type="inferred from homology"/>
<dbReference type="InterPro" id="IPR002410">
    <property type="entry name" value="Peptidase_S33"/>
</dbReference>
<feature type="transmembrane region" description="Helical" evidence="10">
    <location>
        <begin position="103"/>
        <end position="122"/>
    </location>
</feature>
<dbReference type="PIRSF" id="PIRSF006431">
    <property type="entry name" value="Pept_S33"/>
    <property type="match status" value="1"/>
</dbReference>
<dbReference type="PRINTS" id="PR00111">
    <property type="entry name" value="ABHYDROLASE"/>
</dbReference>
<comment type="catalytic activity">
    <reaction evidence="1 8 9">
        <text>Release of N-terminal proline from a peptide.</text>
        <dbReference type="EC" id="3.4.11.5"/>
    </reaction>
</comment>
<keyword evidence="10" id="KW-0472">Membrane</keyword>
<evidence type="ECO:0000256" key="5">
    <source>
        <dbReference type="ARBA" id="ARBA00022490"/>
    </source>
</evidence>
<comment type="subcellular location">
    <subcellularLocation>
        <location evidence="2 8">Cytoplasm</location>
    </subcellularLocation>
</comment>
<dbReference type="PRINTS" id="PR00793">
    <property type="entry name" value="PROAMNOPTASE"/>
</dbReference>
<evidence type="ECO:0000256" key="2">
    <source>
        <dbReference type="ARBA" id="ARBA00004496"/>
    </source>
</evidence>
<evidence type="ECO:0000313" key="13">
    <source>
        <dbReference type="Proteomes" id="UP001344817"/>
    </source>
</evidence>
<dbReference type="SUPFAM" id="SSF53474">
    <property type="entry name" value="alpha/beta-Hydrolases"/>
    <property type="match status" value="1"/>
</dbReference>
<keyword evidence="13" id="KW-1185">Reference proteome</keyword>
<evidence type="ECO:0000256" key="7">
    <source>
        <dbReference type="ARBA" id="ARBA00022801"/>
    </source>
</evidence>
<keyword evidence="6 8" id="KW-0645">Protease</keyword>
<accession>A0ABU7ML58</accession>
<evidence type="ECO:0000259" key="11">
    <source>
        <dbReference type="Pfam" id="PF00561"/>
    </source>
</evidence>
<dbReference type="GO" id="GO:0004177">
    <property type="term" value="F:aminopeptidase activity"/>
    <property type="evidence" value="ECO:0007669"/>
    <property type="project" value="UniProtKB-KW"/>
</dbReference>
<keyword evidence="10" id="KW-0812">Transmembrane</keyword>
<dbReference type="PANTHER" id="PTHR43722">
    <property type="entry name" value="PROLINE IMINOPEPTIDASE"/>
    <property type="match status" value="1"/>
</dbReference>
<feature type="domain" description="AB hydrolase-1" evidence="11">
    <location>
        <begin position="35"/>
        <end position="294"/>
    </location>
</feature>
<dbReference type="EC" id="3.4.11.5" evidence="8 9"/>
<keyword evidence="7 8" id="KW-0378">Hydrolase</keyword>
<gene>
    <name evidence="12" type="primary">pip</name>
    <name evidence="12" type="ORF">V2E24_01485</name>
</gene>
<evidence type="ECO:0000256" key="6">
    <source>
        <dbReference type="ARBA" id="ARBA00022670"/>
    </source>
</evidence>
<reference evidence="12" key="1">
    <citation type="submission" date="2024-01" db="EMBL/GenBank/DDBJ databases">
        <title>Genome sequence of Mycoplasma ciconiae type strain DSM 25251.</title>
        <authorList>
            <person name="Spergser J."/>
        </authorList>
    </citation>
    <scope>NUCLEOTIDE SEQUENCE [LARGE SCALE GENOMIC DNA]</scope>
    <source>
        <strain evidence="12">DSM 25251</strain>
    </source>
</reference>
<dbReference type="Pfam" id="PF00561">
    <property type="entry name" value="Abhydrolase_1"/>
    <property type="match status" value="1"/>
</dbReference>
<dbReference type="Gene3D" id="3.40.50.1820">
    <property type="entry name" value="alpha/beta hydrolase"/>
    <property type="match status" value="1"/>
</dbReference>
<evidence type="ECO:0000256" key="8">
    <source>
        <dbReference type="PIRNR" id="PIRNR006431"/>
    </source>
</evidence>
<evidence type="ECO:0000256" key="3">
    <source>
        <dbReference type="ARBA" id="ARBA00010088"/>
    </source>
</evidence>
<protein>
    <recommendedName>
        <fullName evidence="8 9">Proline iminopeptidase</fullName>
        <shortName evidence="8">PIP</shortName>
        <ecNumber evidence="8 9">3.4.11.5</ecNumber>
    </recommendedName>
    <alternativeName>
        <fullName evidence="8">Prolyl aminopeptidase</fullName>
    </alternativeName>
</protein>
<sequence>MKKYKNHKIIEERFIEVTHPHKIYVEVSGNPNGIPVIFVHGGPGAGSSEASRSFFDPEYYKIIRFDQRGCGKSTPYAELWENNTWELVEDIETIRKTFNLGKVILFGGSWGSTLSLVYAITYPENVSKLVLRGIFLCRPKDINYLYEGPVGEIYPELYDKYSDYIDPIKGSSNIEKYYKALVNGSNKDRIAAARHFTSIEKAASYMRTRLTKESNKDIYQMALLEAYYFYHNCFFETDNWILEKIDAIKDIPTWVVHGRFDNVCLPSAAWDLKKMKPNIDLRFVIAAHSAFEVNIADELTNIMDEIKLMKK</sequence>
<evidence type="ECO:0000313" key="12">
    <source>
        <dbReference type="EMBL" id="MEE3928248.1"/>
    </source>
</evidence>
<dbReference type="InterPro" id="IPR005944">
    <property type="entry name" value="Pro_iminopeptidase"/>
</dbReference>
<evidence type="ECO:0000256" key="1">
    <source>
        <dbReference type="ARBA" id="ARBA00001585"/>
    </source>
</evidence>
<keyword evidence="5 8" id="KW-0963">Cytoplasm</keyword>
<organism evidence="12 13">
    <name type="scientific">Mycoplasmopsis ciconiae</name>
    <dbReference type="NCBI Taxonomy" id="561067"/>
    <lineage>
        <taxon>Bacteria</taxon>
        <taxon>Bacillati</taxon>
        <taxon>Mycoplasmatota</taxon>
        <taxon>Mycoplasmoidales</taxon>
        <taxon>Metamycoplasmataceae</taxon>
        <taxon>Mycoplasmopsis</taxon>
    </lineage>
</organism>
<comment type="caution">
    <text evidence="12">The sequence shown here is derived from an EMBL/GenBank/DDBJ whole genome shotgun (WGS) entry which is preliminary data.</text>
</comment>
<evidence type="ECO:0000256" key="4">
    <source>
        <dbReference type="ARBA" id="ARBA00022438"/>
    </source>
</evidence>
<evidence type="ECO:0000256" key="9">
    <source>
        <dbReference type="RuleBase" id="RU003421"/>
    </source>
</evidence>
<keyword evidence="4 8" id="KW-0031">Aminopeptidase</keyword>